<dbReference type="Gene3D" id="3.40.1190.20">
    <property type="match status" value="1"/>
</dbReference>
<dbReference type="SUPFAM" id="SSF53613">
    <property type="entry name" value="Ribokinase-like"/>
    <property type="match status" value="1"/>
</dbReference>
<dbReference type="PROSITE" id="PS51383">
    <property type="entry name" value="YJEF_C_3"/>
    <property type="match status" value="1"/>
</dbReference>
<comment type="caution">
    <text evidence="2">The sequence shown here is derived from an EMBL/GenBank/DDBJ whole genome shotgun (WGS) entry which is preliminary data.</text>
</comment>
<dbReference type="InterPro" id="IPR029056">
    <property type="entry name" value="Ribokinase-like"/>
</dbReference>
<gene>
    <name evidence="2" type="ORF">Lpp41_04136</name>
</gene>
<feature type="domain" description="YjeF C-terminal" evidence="1">
    <location>
        <begin position="1"/>
        <end position="91"/>
    </location>
</feature>
<dbReference type="PROSITE" id="PS01050">
    <property type="entry name" value="YJEF_C_2"/>
    <property type="match status" value="1"/>
</dbReference>
<dbReference type="EMBL" id="ANKE01000205">
    <property type="protein sequence ID" value="EPC74349.1"/>
    <property type="molecule type" value="Genomic_DNA"/>
</dbReference>
<dbReference type="GO" id="GO:0016301">
    <property type="term" value="F:kinase activity"/>
    <property type="evidence" value="ECO:0007669"/>
    <property type="project" value="UniProtKB-KW"/>
</dbReference>
<name>A0A829H885_LACPA</name>
<dbReference type="InterPro" id="IPR000631">
    <property type="entry name" value="CARKD"/>
</dbReference>
<sequence>HRTRKVTHTHVSLMKMSMKTQPVGRRMATGGSGDTLTGIIAAFAGQFQPLDKAALAAVFVHSRVADIVAMNSYVALPTMVIRELPTYLKQLSE</sequence>
<evidence type="ECO:0000259" key="1">
    <source>
        <dbReference type="PROSITE" id="PS51383"/>
    </source>
</evidence>
<reference evidence="2 3" key="1">
    <citation type="journal article" date="2013" name="PLoS ONE">
        <title>Lactobacillus paracasei comparative genomics: towards species pan-genome definition and exploitation of diversity.</title>
        <authorList>
            <person name="Smokvina T."/>
            <person name="Wels M."/>
            <person name="Polka J."/>
            <person name="Chervaux C."/>
            <person name="Brisse S."/>
            <person name="Boekhorst J."/>
            <person name="van Hylckama Vlieg J.E."/>
            <person name="Siezen R.J."/>
        </authorList>
    </citation>
    <scope>NUCLEOTIDE SEQUENCE [LARGE SCALE GENOMIC DNA]</scope>
    <source>
        <strain evidence="2 3">Lpp41</strain>
    </source>
</reference>
<dbReference type="Pfam" id="PF01256">
    <property type="entry name" value="Carb_kinase"/>
    <property type="match status" value="1"/>
</dbReference>
<dbReference type="Proteomes" id="UP000014244">
    <property type="component" value="Unassembled WGS sequence"/>
</dbReference>
<accession>A0A829H885</accession>
<evidence type="ECO:0000313" key="2">
    <source>
        <dbReference type="EMBL" id="EPC74349.1"/>
    </source>
</evidence>
<dbReference type="AlphaFoldDB" id="A0A829H885"/>
<evidence type="ECO:0000313" key="3">
    <source>
        <dbReference type="Proteomes" id="UP000014244"/>
    </source>
</evidence>
<dbReference type="GO" id="GO:0016836">
    <property type="term" value="F:hydro-lyase activity"/>
    <property type="evidence" value="ECO:0007669"/>
    <property type="project" value="InterPro"/>
</dbReference>
<proteinExistence type="predicted"/>
<keyword evidence="2" id="KW-0418">Kinase</keyword>
<protein>
    <submittedName>
        <fullName evidence="2">Sugar kinase</fullName>
    </submittedName>
</protein>
<feature type="non-terminal residue" evidence="2">
    <location>
        <position position="1"/>
    </location>
</feature>
<dbReference type="InterPro" id="IPR017953">
    <property type="entry name" value="Carbohydrate_kinase_pred_CS"/>
</dbReference>
<organism evidence="2 3">
    <name type="scientific">Lacticaseibacillus paracasei subsp. paracasei Lpp41</name>
    <dbReference type="NCBI Taxonomy" id="1256208"/>
    <lineage>
        <taxon>Bacteria</taxon>
        <taxon>Bacillati</taxon>
        <taxon>Bacillota</taxon>
        <taxon>Bacilli</taxon>
        <taxon>Lactobacillales</taxon>
        <taxon>Lactobacillaceae</taxon>
        <taxon>Lacticaseibacillus</taxon>
    </lineage>
</organism>
<keyword evidence="2" id="KW-0808">Transferase</keyword>